<evidence type="ECO:0000313" key="15">
    <source>
        <dbReference type="Proteomes" id="UP000094869"/>
    </source>
</evidence>
<dbReference type="InterPro" id="IPR003594">
    <property type="entry name" value="HATPase_dom"/>
</dbReference>
<sequence length="648" mass="74772">MTGNPGSLVCRRERQEDFPIMKGVPFIFRIRKSLSTKITVMNAGIILLIFISLILTTVSINYQLTLENEKQKMNVYISNTLSSIDNKLKDMGRVSLMTYSDERTQEILKNYDSFAYAEQLDNVEYLRKLYTSLITIREDINSVYIFDLDSLVFWQDNLDPSMRRNMDMSVFLKRMEEWESKERSVSGCRLVVGVQPDFMRYSTRNLEDEYTRHCIYLVREIKSFSPNEPIGHILLITTMENIREVLNEYLDKEVEYTLLTEEGDIVCDEEAEYLGKNIRDASPEIYLRMNEEKGVFRERIRGTDCLVTYQKSQYSGMILVTRRAIALIWKDAMRFIGVTVAVFLVILGITVAMTFQGTRKMLRPLTILTDSMAHFNQDDMGMRFVVASEDETGRLVASFNKMMDIINQLIESEYEGKVRLKEAELKQQRMSLLYLKNQINPHFLYNTLDTIRIKAELNGDKEVSAMIMQMVDFFRLSVKADSQMVSVSHEIRLIQAYLKLMCCRYPFLNCEYEIDESLLDVEMPNFILQPLVENSVMHGLRGVGYRGTVRLSVSRDETDGENIVIRIYDNGAGFSPGTRSLLENVLQNAGDDTCETGTEEMHIGIVNVQRRLKMFYPDTAGLSYQDNPEGGVTVTLIIKSNVEREGLK</sequence>
<evidence type="ECO:0000259" key="13">
    <source>
        <dbReference type="PROSITE" id="PS50885"/>
    </source>
</evidence>
<dbReference type="Pfam" id="PF06580">
    <property type="entry name" value="His_kinase"/>
    <property type="match status" value="1"/>
</dbReference>
<dbReference type="Pfam" id="PF02518">
    <property type="entry name" value="HATPase_c"/>
    <property type="match status" value="1"/>
</dbReference>
<evidence type="ECO:0000256" key="1">
    <source>
        <dbReference type="ARBA" id="ARBA00004651"/>
    </source>
</evidence>
<evidence type="ECO:0000256" key="10">
    <source>
        <dbReference type="ARBA" id="ARBA00023012"/>
    </source>
</evidence>
<keyword evidence="6" id="KW-0547">Nucleotide-binding</keyword>
<keyword evidence="10" id="KW-0902">Two-component regulatory system</keyword>
<dbReference type="SUPFAM" id="SSF158472">
    <property type="entry name" value="HAMP domain-like"/>
    <property type="match status" value="1"/>
</dbReference>
<dbReference type="PANTHER" id="PTHR34220">
    <property type="entry name" value="SENSOR HISTIDINE KINASE YPDA"/>
    <property type="match status" value="1"/>
</dbReference>
<keyword evidence="3" id="KW-0597">Phosphoprotein</keyword>
<dbReference type="PROSITE" id="PS50885">
    <property type="entry name" value="HAMP"/>
    <property type="match status" value="1"/>
</dbReference>
<evidence type="ECO:0000256" key="8">
    <source>
        <dbReference type="ARBA" id="ARBA00022840"/>
    </source>
</evidence>
<dbReference type="SUPFAM" id="SSF55874">
    <property type="entry name" value="ATPase domain of HSP90 chaperone/DNA topoisomerase II/histidine kinase"/>
    <property type="match status" value="1"/>
</dbReference>
<dbReference type="CDD" id="cd06225">
    <property type="entry name" value="HAMP"/>
    <property type="match status" value="1"/>
</dbReference>
<dbReference type="Gene3D" id="6.10.340.10">
    <property type="match status" value="1"/>
</dbReference>
<dbReference type="PANTHER" id="PTHR34220:SF11">
    <property type="entry name" value="SENSOR PROTEIN KINASE HPTS"/>
    <property type="match status" value="1"/>
</dbReference>
<dbReference type="InterPro" id="IPR010559">
    <property type="entry name" value="Sig_transdc_His_kin_internal"/>
</dbReference>
<feature type="transmembrane region" description="Helical" evidence="12">
    <location>
        <begin position="38"/>
        <end position="62"/>
    </location>
</feature>
<evidence type="ECO:0000256" key="9">
    <source>
        <dbReference type="ARBA" id="ARBA00022989"/>
    </source>
</evidence>
<keyword evidence="9 12" id="KW-1133">Transmembrane helix</keyword>
<dbReference type="InterPro" id="IPR003660">
    <property type="entry name" value="HAMP_dom"/>
</dbReference>
<keyword evidence="5 12" id="KW-0812">Transmembrane</keyword>
<comment type="subcellular location">
    <subcellularLocation>
        <location evidence="1">Cell membrane</location>
        <topology evidence="1">Multi-pass membrane protein</topology>
    </subcellularLocation>
</comment>
<keyword evidence="11 12" id="KW-0472">Membrane</keyword>
<evidence type="ECO:0000256" key="4">
    <source>
        <dbReference type="ARBA" id="ARBA00022679"/>
    </source>
</evidence>
<name>A0ABX3AL51_9FIRM</name>
<proteinExistence type="predicted"/>
<feature type="transmembrane region" description="Helical" evidence="12">
    <location>
        <begin position="332"/>
        <end position="355"/>
    </location>
</feature>
<accession>A0ABX3AL51</accession>
<gene>
    <name evidence="14" type="ORF">BEI63_05350</name>
</gene>
<evidence type="ECO:0000256" key="12">
    <source>
        <dbReference type="SAM" id="Phobius"/>
    </source>
</evidence>
<dbReference type="Gene3D" id="3.30.565.10">
    <property type="entry name" value="Histidine kinase-like ATPase, C-terminal domain"/>
    <property type="match status" value="1"/>
</dbReference>
<keyword evidence="2" id="KW-1003">Cell membrane</keyword>
<reference evidence="14 15" key="1">
    <citation type="submission" date="2016-08" db="EMBL/GenBank/DDBJ databases">
        <title>Characterization of Isolates of Eisenbergiella tayi Derived from Blood Cultures, Using Whole Genome Sequencing.</title>
        <authorList>
            <person name="Bernier A.-M."/>
            <person name="Burdz T."/>
            <person name="Wiebe D."/>
            <person name="Bernard K."/>
        </authorList>
    </citation>
    <scope>NUCLEOTIDE SEQUENCE [LARGE SCALE GENOMIC DNA]</scope>
    <source>
        <strain evidence="14 15">NML120146</strain>
    </source>
</reference>
<evidence type="ECO:0000256" key="7">
    <source>
        <dbReference type="ARBA" id="ARBA00022777"/>
    </source>
</evidence>
<keyword evidence="4" id="KW-0808">Transferase</keyword>
<comment type="caution">
    <text evidence="14">The sequence shown here is derived from an EMBL/GenBank/DDBJ whole genome shotgun (WGS) entry which is preliminary data.</text>
</comment>
<evidence type="ECO:0000256" key="2">
    <source>
        <dbReference type="ARBA" id="ARBA00022475"/>
    </source>
</evidence>
<dbReference type="EMBL" id="MEHD01000013">
    <property type="protein sequence ID" value="ODR59953.1"/>
    <property type="molecule type" value="Genomic_DNA"/>
</dbReference>
<keyword evidence="15" id="KW-1185">Reference proteome</keyword>
<evidence type="ECO:0000256" key="5">
    <source>
        <dbReference type="ARBA" id="ARBA00022692"/>
    </source>
</evidence>
<organism evidence="14 15">
    <name type="scientific">Eisenbergiella tayi</name>
    <dbReference type="NCBI Taxonomy" id="1432052"/>
    <lineage>
        <taxon>Bacteria</taxon>
        <taxon>Bacillati</taxon>
        <taxon>Bacillota</taxon>
        <taxon>Clostridia</taxon>
        <taxon>Lachnospirales</taxon>
        <taxon>Lachnospiraceae</taxon>
        <taxon>Eisenbergiella</taxon>
    </lineage>
</organism>
<evidence type="ECO:0000256" key="6">
    <source>
        <dbReference type="ARBA" id="ARBA00022741"/>
    </source>
</evidence>
<dbReference type="InterPro" id="IPR036890">
    <property type="entry name" value="HATPase_C_sf"/>
</dbReference>
<keyword evidence="7" id="KW-0418">Kinase</keyword>
<evidence type="ECO:0000256" key="3">
    <source>
        <dbReference type="ARBA" id="ARBA00022553"/>
    </source>
</evidence>
<protein>
    <recommendedName>
        <fullName evidence="13">HAMP domain-containing protein</fullName>
    </recommendedName>
</protein>
<keyword evidence="8" id="KW-0067">ATP-binding</keyword>
<feature type="domain" description="HAMP" evidence="13">
    <location>
        <begin position="359"/>
        <end position="411"/>
    </location>
</feature>
<evidence type="ECO:0000313" key="14">
    <source>
        <dbReference type="EMBL" id="ODR59953.1"/>
    </source>
</evidence>
<dbReference type="InterPro" id="IPR050640">
    <property type="entry name" value="Bact_2-comp_sensor_kinase"/>
</dbReference>
<dbReference type="SMART" id="SM00304">
    <property type="entry name" value="HAMP"/>
    <property type="match status" value="1"/>
</dbReference>
<dbReference type="Proteomes" id="UP000094869">
    <property type="component" value="Unassembled WGS sequence"/>
</dbReference>
<evidence type="ECO:0000256" key="11">
    <source>
        <dbReference type="ARBA" id="ARBA00023136"/>
    </source>
</evidence>